<dbReference type="PANTHER" id="PTHR24220">
    <property type="entry name" value="IMPORT ATP-BINDING PROTEIN"/>
    <property type="match status" value="1"/>
</dbReference>
<dbReference type="SMART" id="SM00382">
    <property type="entry name" value="AAA"/>
    <property type="match status" value="1"/>
</dbReference>
<dbReference type="InterPro" id="IPR017871">
    <property type="entry name" value="ABC_transporter-like_CS"/>
</dbReference>
<keyword evidence="3 5" id="KW-0067">ATP-binding</keyword>
<organism evidence="5 6">
    <name type="scientific">Oryzihumus leptocrescens</name>
    <dbReference type="NCBI Taxonomy" id="297536"/>
    <lineage>
        <taxon>Bacteria</taxon>
        <taxon>Bacillati</taxon>
        <taxon>Actinomycetota</taxon>
        <taxon>Actinomycetes</taxon>
        <taxon>Micrococcales</taxon>
        <taxon>Intrasporangiaceae</taxon>
        <taxon>Oryzihumus</taxon>
    </lineage>
</organism>
<gene>
    <name evidence="5" type="ORF">FB474_3659</name>
</gene>
<dbReference type="RefSeq" id="WP_141790258.1">
    <property type="nucleotide sequence ID" value="NZ_BAAAKX010000015.1"/>
</dbReference>
<dbReference type="Gene3D" id="3.40.50.300">
    <property type="entry name" value="P-loop containing nucleotide triphosphate hydrolases"/>
    <property type="match status" value="1"/>
</dbReference>
<dbReference type="Proteomes" id="UP000319514">
    <property type="component" value="Unassembled WGS sequence"/>
</dbReference>
<evidence type="ECO:0000313" key="5">
    <source>
        <dbReference type="EMBL" id="TQL56894.1"/>
    </source>
</evidence>
<dbReference type="GO" id="GO:0005524">
    <property type="term" value="F:ATP binding"/>
    <property type="evidence" value="ECO:0007669"/>
    <property type="project" value="UniProtKB-KW"/>
</dbReference>
<feature type="domain" description="ABC transporter" evidence="4">
    <location>
        <begin position="15"/>
        <end position="236"/>
    </location>
</feature>
<dbReference type="CDD" id="cd03255">
    <property type="entry name" value="ABC_MJ0796_LolCDE_FtsE"/>
    <property type="match status" value="1"/>
</dbReference>
<dbReference type="InterPro" id="IPR015854">
    <property type="entry name" value="ABC_transpr_LolD-like"/>
</dbReference>
<dbReference type="SUPFAM" id="SSF52540">
    <property type="entry name" value="P-loop containing nucleoside triphosphate hydrolases"/>
    <property type="match status" value="1"/>
</dbReference>
<dbReference type="EMBL" id="VFOQ01000002">
    <property type="protein sequence ID" value="TQL56894.1"/>
    <property type="molecule type" value="Genomic_DNA"/>
</dbReference>
<dbReference type="AlphaFoldDB" id="A0A542Z980"/>
<name>A0A542Z980_9MICO</name>
<dbReference type="InterPro" id="IPR027417">
    <property type="entry name" value="P-loop_NTPase"/>
</dbReference>
<protein>
    <submittedName>
        <fullName evidence="5">Putative ABC transport system ATP-binding protein</fullName>
    </submittedName>
</protein>
<dbReference type="GO" id="GO:0005886">
    <property type="term" value="C:plasma membrane"/>
    <property type="evidence" value="ECO:0007669"/>
    <property type="project" value="TreeGrafter"/>
</dbReference>
<dbReference type="GO" id="GO:0022857">
    <property type="term" value="F:transmembrane transporter activity"/>
    <property type="evidence" value="ECO:0007669"/>
    <property type="project" value="TreeGrafter"/>
</dbReference>
<dbReference type="InterPro" id="IPR003593">
    <property type="entry name" value="AAA+_ATPase"/>
</dbReference>
<dbReference type="Pfam" id="PF00005">
    <property type="entry name" value="ABC_tran"/>
    <property type="match status" value="1"/>
</dbReference>
<evidence type="ECO:0000313" key="6">
    <source>
        <dbReference type="Proteomes" id="UP000319514"/>
    </source>
</evidence>
<keyword evidence="1" id="KW-0813">Transport</keyword>
<proteinExistence type="predicted"/>
<dbReference type="GO" id="GO:0098796">
    <property type="term" value="C:membrane protein complex"/>
    <property type="evidence" value="ECO:0007669"/>
    <property type="project" value="UniProtKB-ARBA"/>
</dbReference>
<dbReference type="InterPro" id="IPR017911">
    <property type="entry name" value="MacB-like_ATP-bd"/>
</dbReference>
<comment type="caution">
    <text evidence="5">The sequence shown here is derived from an EMBL/GenBank/DDBJ whole genome shotgun (WGS) entry which is preliminary data.</text>
</comment>
<keyword evidence="6" id="KW-1185">Reference proteome</keyword>
<dbReference type="PROSITE" id="PS00211">
    <property type="entry name" value="ABC_TRANSPORTER_1"/>
    <property type="match status" value="1"/>
</dbReference>
<evidence type="ECO:0000256" key="3">
    <source>
        <dbReference type="ARBA" id="ARBA00022840"/>
    </source>
</evidence>
<dbReference type="OrthoDB" id="9802264at2"/>
<dbReference type="PROSITE" id="PS50893">
    <property type="entry name" value="ABC_TRANSPORTER_2"/>
    <property type="match status" value="1"/>
</dbReference>
<dbReference type="InterPro" id="IPR003439">
    <property type="entry name" value="ABC_transporter-like_ATP-bd"/>
</dbReference>
<accession>A0A542Z980</accession>
<keyword evidence="2" id="KW-0547">Nucleotide-binding</keyword>
<evidence type="ECO:0000256" key="1">
    <source>
        <dbReference type="ARBA" id="ARBA00022448"/>
    </source>
</evidence>
<reference evidence="5 6" key="1">
    <citation type="submission" date="2019-06" db="EMBL/GenBank/DDBJ databases">
        <title>Sequencing the genomes of 1000 actinobacteria strains.</title>
        <authorList>
            <person name="Klenk H.-P."/>
        </authorList>
    </citation>
    <scope>NUCLEOTIDE SEQUENCE [LARGE SCALE GENOMIC DNA]</scope>
    <source>
        <strain evidence="5 6">DSM 18082</strain>
    </source>
</reference>
<dbReference type="FunFam" id="3.40.50.300:FF:000032">
    <property type="entry name" value="Export ABC transporter ATP-binding protein"/>
    <property type="match status" value="1"/>
</dbReference>
<sequence>MTPSAPTPVRDGVAVSLRSVSKTYRLGDGSTLTAADGIDLDLGAGRFTAVVGPSGSGKSTLLHLIGAIDEPDSGTITVGEQEVTSLGRRALADYRSTIGFVFQQFHLIPALTLLDNVIAPLVGRRVAFDRHERARELLEAVGLGDRHASLPSQLSGGQQQRVAIARALVAGPGLLLADEPTGNLDSHTAGEILALLANLQRTHGTTVVMATHDPSVADRADRVVAIRDGRLDPAPA</sequence>
<evidence type="ECO:0000259" key="4">
    <source>
        <dbReference type="PROSITE" id="PS50893"/>
    </source>
</evidence>
<evidence type="ECO:0000256" key="2">
    <source>
        <dbReference type="ARBA" id="ARBA00022741"/>
    </source>
</evidence>
<dbReference type="GO" id="GO:0016887">
    <property type="term" value="F:ATP hydrolysis activity"/>
    <property type="evidence" value="ECO:0007669"/>
    <property type="project" value="InterPro"/>
</dbReference>